<evidence type="ECO:0000313" key="2">
    <source>
        <dbReference type="EMBL" id="KAF7402044.1"/>
    </source>
</evidence>
<reference evidence="2" key="1">
    <citation type="journal article" date="2020" name="G3 (Bethesda)">
        <title>High-Quality Assemblies for Three Invasive Social Wasps from the &lt;i&gt;Vespula&lt;/i&gt; Genus.</title>
        <authorList>
            <person name="Harrop T.W.R."/>
            <person name="Guhlin J."/>
            <person name="McLaughlin G.M."/>
            <person name="Permina E."/>
            <person name="Stockwell P."/>
            <person name="Gilligan J."/>
            <person name="Le Lec M.F."/>
            <person name="Gruber M.A.M."/>
            <person name="Quinn O."/>
            <person name="Lovegrove M."/>
            <person name="Duncan E.J."/>
            <person name="Remnant E.J."/>
            <person name="Van Eeckhoven J."/>
            <person name="Graham B."/>
            <person name="Knapp R.A."/>
            <person name="Langford K.W."/>
            <person name="Kronenberg Z."/>
            <person name="Press M.O."/>
            <person name="Eacker S.M."/>
            <person name="Wilson-Rankin E.E."/>
            <person name="Purcell J."/>
            <person name="Lester P.J."/>
            <person name="Dearden P.K."/>
        </authorList>
    </citation>
    <scope>NUCLEOTIDE SEQUENCE</scope>
    <source>
        <strain evidence="2">Volc-1</strain>
    </source>
</reference>
<evidence type="ECO:0000313" key="3">
    <source>
        <dbReference type="Proteomes" id="UP000600918"/>
    </source>
</evidence>
<accession>A0A834KBY1</accession>
<organism evidence="2 3">
    <name type="scientific">Vespula pensylvanica</name>
    <name type="common">Western yellow jacket</name>
    <name type="synonym">Wasp</name>
    <dbReference type="NCBI Taxonomy" id="30213"/>
    <lineage>
        <taxon>Eukaryota</taxon>
        <taxon>Metazoa</taxon>
        <taxon>Ecdysozoa</taxon>
        <taxon>Arthropoda</taxon>
        <taxon>Hexapoda</taxon>
        <taxon>Insecta</taxon>
        <taxon>Pterygota</taxon>
        <taxon>Neoptera</taxon>
        <taxon>Endopterygota</taxon>
        <taxon>Hymenoptera</taxon>
        <taxon>Apocrita</taxon>
        <taxon>Aculeata</taxon>
        <taxon>Vespoidea</taxon>
        <taxon>Vespidae</taxon>
        <taxon>Vespinae</taxon>
        <taxon>Vespula</taxon>
    </lineage>
</organism>
<evidence type="ECO:0000256" key="1">
    <source>
        <dbReference type="SAM" id="MobiDB-lite"/>
    </source>
</evidence>
<feature type="compositionally biased region" description="Acidic residues" evidence="1">
    <location>
        <begin position="36"/>
        <end position="48"/>
    </location>
</feature>
<gene>
    <name evidence="2" type="ORF">H0235_015380</name>
</gene>
<name>A0A834KBY1_VESPE</name>
<feature type="region of interest" description="Disordered" evidence="1">
    <location>
        <begin position="28"/>
        <end position="57"/>
    </location>
</feature>
<sequence length="72" mass="7363">MLQKERLHCMLLSRNSWLAGMVGLGDGVGGGSDAGGDSDGDGDGDGEGEGVGPASLNSKLECLQDDQFLRIP</sequence>
<comment type="caution">
    <text evidence="2">The sequence shown here is derived from an EMBL/GenBank/DDBJ whole genome shotgun (WGS) entry which is preliminary data.</text>
</comment>
<dbReference type="Proteomes" id="UP000600918">
    <property type="component" value="Unassembled WGS sequence"/>
</dbReference>
<protein>
    <submittedName>
        <fullName evidence="2">Uncharacterized protein</fullName>
    </submittedName>
</protein>
<keyword evidence="3" id="KW-1185">Reference proteome</keyword>
<dbReference type="EMBL" id="JACSDY010000017">
    <property type="protein sequence ID" value="KAF7402044.1"/>
    <property type="molecule type" value="Genomic_DNA"/>
</dbReference>
<proteinExistence type="predicted"/>
<dbReference type="AlphaFoldDB" id="A0A834KBY1"/>